<dbReference type="Gene3D" id="2.60.40.10">
    <property type="entry name" value="Immunoglobulins"/>
    <property type="match status" value="3"/>
</dbReference>
<dbReference type="Proteomes" id="UP000221080">
    <property type="component" value="Chromosome 24"/>
</dbReference>
<dbReference type="GeneID" id="108257455"/>
<dbReference type="InterPro" id="IPR013783">
    <property type="entry name" value="Ig-like_fold"/>
</dbReference>
<dbReference type="InterPro" id="IPR007110">
    <property type="entry name" value="Ig-like_dom"/>
</dbReference>
<dbReference type="InterPro" id="IPR047012">
    <property type="entry name" value="ICAM_VCAM"/>
</dbReference>
<proteinExistence type="predicted"/>
<dbReference type="GO" id="GO:0007155">
    <property type="term" value="P:cell adhesion"/>
    <property type="evidence" value="ECO:0007669"/>
    <property type="project" value="InterPro"/>
</dbReference>
<keyword evidence="1" id="KW-1133">Transmembrane helix</keyword>
<keyword evidence="2" id="KW-0732">Signal</keyword>
<evidence type="ECO:0000313" key="5">
    <source>
        <dbReference type="RefSeq" id="XP_053531124.1"/>
    </source>
</evidence>
<evidence type="ECO:0000259" key="3">
    <source>
        <dbReference type="PROSITE" id="PS50835"/>
    </source>
</evidence>
<dbReference type="PANTHER" id="PTHR13771">
    <property type="entry name" value="INTERCELLULAR ADHESION MOLECULE"/>
    <property type="match status" value="1"/>
</dbReference>
<dbReference type="PANTHER" id="PTHR13771:SF9">
    <property type="entry name" value="INTERCELLULAR ADHESION MOLECULE 5"/>
    <property type="match status" value="1"/>
</dbReference>
<evidence type="ECO:0000256" key="1">
    <source>
        <dbReference type="SAM" id="Phobius"/>
    </source>
</evidence>
<organism evidence="4 5">
    <name type="scientific">Ictalurus punctatus</name>
    <name type="common">Channel catfish</name>
    <name type="synonym">Silurus punctatus</name>
    <dbReference type="NCBI Taxonomy" id="7998"/>
    <lineage>
        <taxon>Eukaryota</taxon>
        <taxon>Metazoa</taxon>
        <taxon>Chordata</taxon>
        <taxon>Craniata</taxon>
        <taxon>Vertebrata</taxon>
        <taxon>Euteleostomi</taxon>
        <taxon>Actinopterygii</taxon>
        <taxon>Neopterygii</taxon>
        <taxon>Teleostei</taxon>
        <taxon>Ostariophysi</taxon>
        <taxon>Siluriformes</taxon>
        <taxon>Ictaluridae</taxon>
        <taxon>Ictalurus</taxon>
    </lineage>
</organism>
<evidence type="ECO:0000256" key="2">
    <source>
        <dbReference type="SAM" id="SignalP"/>
    </source>
</evidence>
<reference evidence="5" key="2">
    <citation type="submission" date="2025-08" db="UniProtKB">
        <authorList>
            <consortium name="RefSeq"/>
        </authorList>
    </citation>
    <scope>IDENTIFICATION</scope>
    <source>
        <tissue evidence="5">Blood</tissue>
    </source>
</reference>
<dbReference type="InterPro" id="IPR036179">
    <property type="entry name" value="Ig-like_dom_sf"/>
</dbReference>
<feature type="transmembrane region" description="Helical" evidence="1">
    <location>
        <begin position="307"/>
        <end position="328"/>
    </location>
</feature>
<dbReference type="SUPFAM" id="SSF48726">
    <property type="entry name" value="Immunoglobulin"/>
    <property type="match status" value="3"/>
</dbReference>
<dbReference type="KEGG" id="ipu:108257455"/>
<feature type="domain" description="Ig-like" evidence="3">
    <location>
        <begin position="219"/>
        <end position="297"/>
    </location>
</feature>
<dbReference type="RefSeq" id="XP_053531124.1">
    <property type="nucleotide sequence ID" value="XM_053675149.1"/>
</dbReference>
<protein>
    <submittedName>
        <fullName evidence="5">Cell adhesion molecule 4</fullName>
    </submittedName>
</protein>
<name>A0A9F7TFL3_ICTPU</name>
<feature type="chain" id="PRO_5039933704" evidence="2">
    <location>
        <begin position="23"/>
        <end position="347"/>
    </location>
</feature>
<evidence type="ECO:0000313" key="4">
    <source>
        <dbReference type="Proteomes" id="UP000221080"/>
    </source>
</evidence>
<feature type="signal peptide" evidence="2">
    <location>
        <begin position="1"/>
        <end position="22"/>
    </location>
</feature>
<sequence>MARGGFFRLVFLSAGFILKAAGDLLVLQPSSLVVEYGSQASANCSTTSSHKGIGWEASEGAVDMVQTVRHLTWTVPSVTHWDIKALCYMNLEDGEQIEKVLPVTIYKLPDTLSVSLKNCSRTINERETCLLQCYIQNVAPVLYLKVMWYSQQFLMTNHSFDETAITPVNKTVNLLIQPSRNDDGAEYWCEAKLELRPEGLQPHLRKKSERLSIAVHYKPVFANDTEQKILEIGNEEIILNCTARANPPSEYTWNVTPGMDKNELDLSSPSLSVSQPGNYTCTASNRQGMAKKLFIVTKRKHHDWTTFWIILTVGLLLAAVLLITGLVYQKKKSVNNRKGVRESVPLK</sequence>
<dbReference type="OMA" id="FFAFMIY"/>
<keyword evidence="4" id="KW-1185">Reference proteome</keyword>
<dbReference type="GO" id="GO:0005178">
    <property type="term" value="F:integrin binding"/>
    <property type="evidence" value="ECO:0007669"/>
    <property type="project" value="InterPro"/>
</dbReference>
<dbReference type="PROSITE" id="PS50835">
    <property type="entry name" value="IG_LIKE"/>
    <property type="match status" value="2"/>
</dbReference>
<accession>A0A9F7TFL3</accession>
<feature type="domain" description="Ig-like" evidence="3">
    <location>
        <begin position="109"/>
        <end position="191"/>
    </location>
</feature>
<gene>
    <name evidence="5" type="primary">LOC108257455</name>
</gene>
<dbReference type="AlphaFoldDB" id="A0A9F7TFL3"/>
<dbReference type="OrthoDB" id="5843397at2759"/>
<reference evidence="4" key="1">
    <citation type="journal article" date="2016" name="Nat. Commun.">
        <title>The channel catfish genome sequence provides insights into the evolution of scale formation in teleosts.</title>
        <authorList>
            <person name="Liu Z."/>
            <person name="Liu S."/>
            <person name="Yao J."/>
            <person name="Bao L."/>
            <person name="Zhang J."/>
            <person name="Li Y."/>
            <person name="Jiang C."/>
            <person name="Sun L."/>
            <person name="Wang R."/>
            <person name="Zhang Y."/>
            <person name="Zhou T."/>
            <person name="Zeng Q."/>
            <person name="Fu Q."/>
            <person name="Gao S."/>
            <person name="Li N."/>
            <person name="Koren S."/>
            <person name="Jiang Y."/>
            <person name="Zimin A."/>
            <person name="Xu P."/>
            <person name="Phillippy A.M."/>
            <person name="Geng X."/>
            <person name="Song L."/>
            <person name="Sun F."/>
            <person name="Li C."/>
            <person name="Wang X."/>
            <person name="Chen A."/>
            <person name="Jin Y."/>
            <person name="Yuan Z."/>
            <person name="Yang Y."/>
            <person name="Tan S."/>
            <person name="Peatman E."/>
            <person name="Lu J."/>
            <person name="Qin Z."/>
            <person name="Dunham R."/>
            <person name="Li Z."/>
            <person name="Sonstegard T."/>
            <person name="Feng J."/>
            <person name="Danzmann R.G."/>
            <person name="Schroeder S."/>
            <person name="Scheffler B."/>
            <person name="Duke M.V."/>
            <person name="Ballard L."/>
            <person name="Kucuktas H."/>
            <person name="Kaltenboeck L."/>
            <person name="Liu H."/>
            <person name="Armbruster J."/>
            <person name="Xie Y."/>
            <person name="Kirby M.L."/>
            <person name="Tian Y."/>
            <person name="Flanagan M.E."/>
            <person name="Mu W."/>
            <person name="Waldbieser G.C."/>
        </authorList>
    </citation>
    <scope>NUCLEOTIDE SEQUENCE [LARGE SCALE GENOMIC DNA]</scope>
    <source>
        <strain evidence="4">SDA103</strain>
    </source>
</reference>
<dbReference type="Pfam" id="PF13895">
    <property type="entry name" value="Ig_2"/>
    <property type="match status" value="1"/>
</dbReference>
<keyword evidence="1" id="KW-0812">Transmembrane</keyword>
<keyword evidence="1" id="KW-0472">Membrane</keyword>